<feature type="domain" description="Fibronectin type-III" evidence="3">
    <location>
        <begin position="2241"/>
        <end position="2330"/>
    </location>
</feature>
<feature type="domain" description="Fibronectin type-III" evidence="3">
    <location>
        <begin position="3267"/>
        <end position="3352"/>
    </location>
</feature>
<evidence type="ECO:0000313" key="5">
    <source>
        <dbReference type="Proteomes" id="UP001228690"/>
    </source>
</evidence>
<dbReference type="InterPro" id="IPR050991">
    <property type="entry name" value="ECM_Regulatory_Proteins"/>
</dbReference>
<feature type="domain" description="Fibronectin type-III" evidence="3">
    <location>
        <begin position="2997"/>
        <end position="3085"/>
    </location>
</feature>
<feature type="domain" description="Fibronectin type-III" evidence="3">
    <location>
        <begin position="3355"/>
        <end position="3446"/>
    </location>
</feature>
<feature type="compositionally biased region" description="Basic and acidic residues" evidence="2">
    <location>
        <begin position="983"/>
        <end position="1000"/>
    </location>
</feature>
<feature type="compositionally biased region" description="Basic and acidic residues" evidence="2">
    <location>
        <begin position="450"/>
        <end position="460"/>
    </location>
</feature>
<dbReference type="InterPro" id="IPR036116">
    <property type="entry name" value="FN3_sf"/>
</dbReference>
<feature type="domain" description="Fibronectin type-III" evidence="3">
    <location>
        <begin position="2067"/>
        <end position="2152"/>
    </location>
</feature>
<name>A0ABY8MFX8_9SPIO</name>
<protein>
    <recommendedName>
        <fullName evidence="3">Fibronectin type-III domain-containing protein</fullName>
    </recommendedName>
</protein>
<keyword evidence="5" id="KW-1185">Reference proteome</keyword>
<feature type="domain" description="Fibronectin type-III" evidence="3">
    <location>
        <begin position="2617"/>
        <end position="2704"/>
    </location>
</feature>
<evidence type="ECO:0000256" key="2">
    <source>
        <dbReference type="SAM" id="MobiDB-lite"/>
    </source>
</evidence>
<feature type="domain" description="Fibronectin type-III" evidence="3">
    <location>
        <begin position="3087"/>
        <end position="3173"/>
    </location>
</feature>
<feature type="compositionally biased region" description="Acidic residues" evidence="2">
    <location>
        <begin position="434"/>
        <end position="449"/>
    </location>
</feature>
<dbReference type="InterPro" id="IPR013783">
    <property type="entry name" value="Ig-like_fold"/>
</dbReference>
<dbReference type="PROSITE" id="PS50853">
    <property type="entry name" value="FN3"/>
    <property type="match status" value="12"/>
</dbReference>
<feature type="compositionally biased region" description="Basic and acidic residues" evidence="2">
    <location>
        <begin position="476"/>
        <end position="500"/>
    </location>
</feature>
<feature type="compositionally biased region" description="Low complexity" evidence="2">
    <location>
        <begin position="675"/>
        <end position="686"/>
    </location>
</feature>
<dbReference type="CDD" id="cd00063">
    <property type="entry name" value="FN3"/>
    <property type="match status" value="12"/>
</dbReference>
<sequence>MAYDESAFIFRRRLVFALLALLAIFTWSCEESTDKRSSAPKSYMVIKKDPVTADDGRYVFEMTSFVSADQMIYEEGDVPNEKLQALWTSAVVRWGFRRKDSPDRVYWVQKNRAYTKDDGNYYSTEVGEKDKAKFVPQELPSALLQVPESNLEIYAMVNVEDLEIMGTYDLPEDFKTKIMQVTELSGRVFNFSSMSGGSGRAKIVSGAGIYYIHKDTGKIFHTFSDVGGNYRISVQYYGAFFRVVLTHNMAPLVASYNLDYVAGRALVSQVDIGINELATGVSVAEGQLYDISSGILGVLPAGGTPVSGSTVDSRNTKMIPGAFLLFYDKGGQRIYFLKSGLDGRFSFSLPAATVTVNSETPVSSPSGGDSLLSFIPGAYGYTSISGYTVLGVGKTPAAVLGVVGFEPKAGIEMSDLDRDSLLANRDLNDKNWDYDGDGIPDGADVDIDGDGTKDNGKDTDGDGINDISDALAGDPDADRDGIKDSRDRIDNRKDQDKDGLPDDIDPNDSNPDTDGDGIPDGADVDVNNDGTKDNGKDTDGDGINDRADTDANGDGSPDTNKPDADSDGLSDVLDPVNNNADVDKDGLPDNIDPNDNNWDTDGDGIPDGADVDVNGDGTKDNGTDTDRDGINDRSDVDVDGDGNWDTGRTDSDGDGIRNSTDTIDANVDADRDGLPDGIDPNNNNPDVDSDGIPDGSDVDINGDGTNDNGTDRDRDGINDANDPIDNNGDRDRDGLADGPDPNDDNWDTDGDGIPDGVDVDVNGDGTNDNGTDTDGDGIRDRADVNSNPGKPDSDRDGIIDIYDVADNRRDADKDGLPDAFDPNDDNWDTDGDGIPDGADVDVNGDKTDDNGKDTDGDGINDRADIDANLRKSDSDGDKIIDDVDTINNKQDADKDGLPDDIDPNDNNWDTDGDGIPDGADVDVNGDGTNDNGIDTDGDGINDLADIDANPGKSDSDGDSIIDDFDTIDNRKDEDNDDLPDTIDPDRTNVDTDGDGIKDGNDADVNGDGITDNGKDANNDGVRDGVADVLKPRLSWDVSATTNTQDLNGGKFDFGGSPVTVNLRIVASALGDRNFTYKWFRGTGTTVAGAILDSSQTGASASFRLNSPGPNVIVVRVRNSGGESLLFKTYDLNKPPYGLRITSPSAGQSLNLNAGAAVPLSVSATEDDNGQTLSYSWLIAPGRGVTAASAFRVLVVGAGSTYVFTQAAGDYTLKARASDADGGSVEGTVSVILRGDASGISSSTRLGIGAGSGSTRPAPQNDPFSGDGSVTSSATVTMNNVVRENGGVGIRSVSWLVDGITQTGTTAFTSGRSAYGETFTIRDPAIPHTITMVAVNTLGEETRRSQTYYLNQAPEFDESATTGTVQSYDISTAQNINVTARDVNGGTMAYTASVAPGFNVPDTGTYRDLTSSLTGPSGVTRAIPLNFDIGLSTGSYTLRIVVRDQHGGARDVLLRNIRLTGTSTVISPTAPAISWVNGTTNFVAGTDTASAANSKSDPATVIPYVNPVGSSYETGSRALVTVRVTDRRASPKTYGFTYRWTLDGSVLQSTQSGMQSSVVVPNMRLGLSVLSLIVTNDDGQSSAEAVRKYYVNKAPENLRIADPTLPRTIQLAGSASKTVNFRAEATDGNNTPGSGATEDPINYTWKVYPKLADGRFSTTSYDNAVRTGSSYNIDFSSFTANEYQIVVSATDSHGAAAVPATAGSDRMTIYVNAAPVVNFVAPTSGTASVGSDVGFRISVSDANLASPNLDTDFGYAWDYQTPGNLGSSSWSTLPSDTVVSRYNVILKTGGLSATTGTTAYRMRVTVRDNKGGTTIRTFDLRLTANAGPTLKFLGTTTVTDNEKFQLTSVNAGTPGQNFYVNGDDPDGQTLTYSWTVNGRSEGPGGTGAAGKSLLNRVFYSPMRGNTKTPAQLTAELTGLSATQRTARLRARHEVVVSASASDGMASATSNRSLLLNVVPVISIVTAPKSSLNPGESVTFTASVSDAEGDDLSYEWEYYPESSPGTVLPINVASGHRLSGNTATLVMGSDWALGAYRVRVRVRDNYGGSANTHASPKQVTLLRAIEKLAMPVPGTGTVTATSITLNWSRVANASSYTLTRTGSSGVVTKGSSDTSHTYTGLTANTLYTFTVRARGVGGYSDSDIGTRQIRTSNQKLATPVLRATRVATTSVILSWASIPNAGSYTLSRTGSSSIITKSRAYTSYQFTGLTASTQYTFSITARGASGYSDSDTGTLQARTSASQLTIPAIWRSLENSTSVKIFWHATPNATAYALSRTGSTEVILKTADTISYTFTGLTPETEYTVSVVAVGEEGLYSDSPAGSKVVRTLKRKLETPVLREGDKKDFRVTLHWNTIAGATGYVITVTGSSNVVTKSSSDTSHTFYLITEAKEAKSVYTVSIFAKSDGISYLDSDAGSLEVRIVNEKLPTPVLRLDRVDQTTVTLLWARGLRADGYRFVYEKTGSNDRSAVIESMMSVRPGTNDIAQTFSGLSLNTSYTFYVVAYDSGGYKDSDAGSLEVRTLKRKTSEVPSLNLGSVTETSVTVYWATVAGIHDGYILSRSGSAETVRKPKNTANHIFQGLTADTEYTFSIKAIGVGDYTDSDPTTLVARTAASPTEKLATPVLSTGTVTATSVTLNWAAIANVGSYRVSRSGGLGGSVTKGSSVTSHTFTGLTAGESYSFVVWAVGTGSYSNSDPGVIQVSTLGQAPSTEKLATPVLRTGVVTIEGLTQNWAGVTLFWNSVPNAGSYRVSRSGSLATVTKSSSMTSHIFTGLSGNTMYTFSVTAVGTGSYTDSDTGTIQLEIGAQRLAAPVLSTGTVTATSVTLNWAAIANAGSYRLSRTGSDVSVTKSSSDTSHTFAGLTANNLYTFSIMAVGAGSYSDSGTGTRQVRTLSQGPPAQKLATPVLNAGTVTATSVILNWAGIANAGGYRVSRTGSNVTVTKSSSATSHTFTGLTANNAYTFSVTAISTGSYSNSDAGTLQIRTLSQVVPSNKLATPVVRTGTLAIGGATQNWAGVTLFWNSVANAGGYRVSRTGSSSPVTKSSSATSHTFTGLTGDTLYTFSVTAIGTGSYSDSDPGIVQKRTAKQKLATPVLNAGTVTATSVTLNWAGIANAGSYSLSRTGSNVPVTKSSSDRSHTFTGLTANNAYTFSITAVGTGSYSNSDAGTRQVSTSGQVVSSNKLGTPVLRAGVVLAGSVSLNWNSVANAGSYRLSRTGSDVPVTKSSSDRNHVFLGLTANSLYTFSITAVGTGSYTDSDITTIQVRTGSAKLGTPVVRVDSVTARSATLLWNSVANASGYRLSRTGSNTVTKDSSATSHIFVGLTPSTVYILSVTAIGTGSYMDSASGSSQVRTNKQKLAGTVLSTGAVTRTSVTVNWNAVNNAGSYRLSKRLLLGGETEYVTVESSGTTYAFTGLSESTQYLFSIVAKDPNDVLEQSTPSTLAVTTSGGSQQLPRLSKPILNAYQDTPTSGNVTLTWAQVENATGYTLITYPQSDPSRYVIVEKSGADIRHNFRGLSTELNFFHIVAKNPFNYQESLSSSAEVNILIRQ</sequence>
<dbReference type="Proteomes" id="UP001228690">
    <property type="component" value="Chromosome"/>
</dbReference>
<keyword evidence="1" id="KW-0677">Repeat</keyword>
<dbReference type="PANTHER" id="PTHR46708">
    <property type="entry name" value="TENASCIN"/>
    <property type="match status" value="1"/>
</dbReference>
<feature type="compositionally biased region" description="Basic and acidic residues" evidence="2">
    <location>
        <begin position="843"/>
        <end position="881"/>
    </location>
</feature>
<feature type="compositionally biased region" description="Basic and acidic residues" evidence="2">
    <location>
        <begin position="1012"/>
        <end position="1023"/>
    </location>
</feature>
<feature type="compositionally biased region" description="Basic and acidic residues" evidence="2">
    <location>
        <begin position="805"/>
        <end position="816"/>
    </location>
</feature>
<feature type="domain" description="Fibronectin type-III" evidence="3">
    <location>
        <begin position="2155"/>
        <end position="2240"/>
    </location>
</feature>
<reference evidence="4 5" key="1">
    <citation type="submission" date="2023-04" db="EMBL/GenBank/DDBJ databases">
        <title>Spirochaete genome identified in red abalone sample constitutes a novel genus.</title>
        <authorList>
            <person name="Sharma S.P."/>
            <person name="Purcell C.M."/>
            <person name="Hyde J.R."/>
            <person name="Severin A.J."/>
        </authorList>
    </citation>
    <scope>NUCLEOTIDE SEQUENCE [LARGE SCALE GENOMIC DNA]</scope>
    <source>
        <strain evidence="4 5">SP-2023</strain>
    </source>
</reference>
<feature type="domain" description="Fibronectin type-III" evidence="3">
    <location>
        <begin position="2807"/>
        <end position="2891"/>
    </location>
</feature>
<feature type="compositionally biased region" description="Acidic residues" evidence="2">
    <location>
        <begin position="898"/>
        <end position="914"/>
    </location>
</feature>
<proteinExistence type="predicted"/>
<feature type="compositionally biased region" description="Low complexity" evidence="2">
    <location>
        <begin position="917"/>
        <end position="932"/>
    </location>
</feature>
<feature type="domain" description="Fibronectin type-III" evidence="3">
    <location>
        <begin position="2526"/>
        <end position="2612"/>
    </location>
</feature>
<dbReference type="SMART" id="SM00089">
    <property type="entry name" value="PKD"/>
    <property type="match status" value="2"/>
</dbReference>
<feature type="compositionally biased region" description="Low complexity" evidence="2">
    <location>
        <begin position="699"/>
        <end position="708"/>
    </location>
</feature>
<feature type="domain" description="Fibronectin type-III" evidence="3">
    <location>
        <begin position="2899"/>
        <end position="2984"/>
    </location>
</feature>
<dbReference type="InterPro" id="IPR022409">
    <property type="entry name" value="PKD/Chitinase_dom"/>
</dbReference>
<dbReference type="InterPro" id="IPR003961">
    <property type="entry name" value="FN3_dom"/>
</dbReference>
<dbReference type="Pfam" id="PF00041">
    <property type="entry name" value="fn3"/>
    <property type="match status" value="3"/>
</dbReference>
<feature type="compositionally biased region" description="Basic and acidic residues" evidence="2">
    <location>
        <begin position="617"/>
        <end position="636"/>
    </location>
</feature>
<feature type="compositionally biased region" description="Acidic residues" evidence="2">
    <location>
        <begin position="821"/>
        <end position="833"/>
    </location>
</feature>
<dbReference type="SMART" id="SM00060">
    <property type="entry name" value="FN3"/>
    <property type="match status" value="16"/>
</dbReference>
<dbReference type="EMBL" id="CP123443">
    <property type="protein sequence ID" value="WGK68907.1"/>
    <property type="molecule type" value="Genomic_DNA"/>
</dbReference>
<feature type="region of interest" description="Disordered" evidence="2">
    <location>
        <begin position="1243"/>
        <end position="1271"/>
    </location>
</feature>
<feature type="compositionally biased region" description="Acidic residues" evidence="2">
    <location>
        <begin position="501"/>
        <end position="517"/>
    </location>
</feature>
<accession>A0ABY8MFX8</accession>
<evidence type="ECO:0000313" key="4">
    <source>
        <dbReference type="EMBL" id="WGK68907.1"/>
    </source>
</evidence>
<feature type="compositionally biased region" description="Acidic residues" evidence="2">
    <location>
        <begin position="956"/>
        <end position="966"/>
    </location>
</feature>
<organism evidence="4 5">
    <name type="scientific">Candidatus Haliotispira prima</name>
    <dbReference type="NCBI Taxonomy" id="3034016"/>
    <lineage>
        <taxon>Bacteria</taxon>
        <taxon>Pseudomonadati</taxon>
        <taxon>Spirochaetota</taxon>
        <taxon>Spirochaetia</taxon>
        <taxon>Spirochaetales</taxon>
        <taxon>Spirochaetaceae</taxon>
        <taxon>Candidatus Haliotispira</taxon>
    </lineage>
</organism>
<feature type="compositionally biased region" description="Low complexity" evidence="2">
    <location>
        <begin position="754"/>
        <end position="772"/>
    </location>
</feature>
<evidence type="ECO:0000256" key="1">
    <source>
        <dbReference type="ARBA" id="ARBA00022737"/>
    </source>
</evidence>
<feature type="region of interest" description="Disordered" evidence="2">
    <location>
        <begin position="429"/>
        <end position="1023"/>
    </location>
</feature>
<dbReference type="PANTHER" id="PTHR46708:SF2">
    <property type="entry name" value="FIBRONECTIN TYPE-III DOMAIN-CONTAINING PROTEIN"/>
    <property type="match status" value="1"/>
</dbReference>
<gene>
    <name evidence="4" type="ORF">P0082_10530</name>
</gene>
<feature type="compositionally biased region" description="Basic and acidic residues" evidence="2">
    <location>
        <begin position="530"/>
        <end position="549"/>
    </location>
</feature>
<feature type="compositionally biased region" description="Acidic residues" evidence="2">
    <location>
        <begin position="740"/>
        <end position="752"/>
    </location>
</feature>
<dbReference type="SUPFAM" id="SSF49265">
    <property type="entry name" value="Fibronectin type III"/>
    <property type="match status" value="8"/>
</dbReference>
<dbReference type="Gene3D" id="2.60.40.10">
    <property type="entry name" value="Immunoglobulins"/>
    <property type="match status" value="15"/>
</dbReference>
<feature type="domain" description="Fibronectin type-III" evidence="3">
    <location>
        <begin position="2424"/>
        <end position="2522"/>
    </location>
</feature>
<dbReference type="RefSeq" id="WP_326927094.1">
    <property type="nucleotide sequence ID" value="NZ_CP123443.1"/>
</dbReference>
<evidence type="ECO:0000259" key="3">
    <source>
        <dbReference type="PROSITE" id="PS50853"/>
    </source>
</evidence>